<keyword evidence="2" id="KW-1185">Reference proteome</keyword>
<comment type="caution">
    <text evidence="1">The sequence shown here is derived from an EMBL/GenBank/DDBJ whole genome shotgun (WGS) entry which is preliminary data.</text>
</comment>
<reference evidence="1" key="1">
    <citation type="submission" date="2022-06" db="EMBL/GenBank/DDBJ databases">
        <title>Fusarium solani species complex genomes reveal bases of compartmentalisation and animal pathogenesis.</title>
        <authorList>
            <person name="Tsai I.J."/>
        </authorList>
    </citation>
    <scope>NUCLEOTIDE SEQUENCE</scope>
    <source>
        <strain evidence="1">Fu6.1</strain>
    </source>
</reference>
<evidence type="ECO:0000313" key="1">
    <source>
        <dbReference type="EMBL" id="KAI8650847.1"/>
    </source>
</evidence>
<organism evidence="1 2">
    <name type="scientific">Fusarium keratoplasticum</name>
    <dbReference type="NCBI Taxonomy" id="1328300"/>
    <lineage>
        <taxon>Eukaryota</taxon>
        <taxon>Fungi</taxon>
        <taxon>Dikarya</taxon>
        <taxon>Ascomycota</taxon>
        <taxon>Pezizomycotina</taxon>
        <taxon>Sordariomycetes</taxon>
        <taxon>Hypocreomycetidae</taxon>
        <taxon>Hypocreales</taxon>
        <taxon>Nectriaceae</taxon>
        <taxon>Fusarium</taxon>
        <taxon>Fusarium solani species complex</taxon>
    </lineage>
</organism>
<name>A0ACC0QER0_9HYPO</name>
<dbReference type="Proteomes" id="UP001065298">
    <property type="component" value="Chromosome 12"/>
</dbReference>
<proteinExistence type="predicted"/>
<gene>
    <name evidence="1" type="ORF">NCS57_01419600</name>
</gene>
<accession>A0ACC0QER0</accession>
<sequence>MSLTCTTPVLSTQISSPSTAFVPLPPKDVVLSLRTGRIRNLGTAKIRSAINKHPRDGKILLTTLGFDGDEQAHDTHGGPDKAVMQYCSRHYETWNEEAPGRAHLFQIGGFGENISSAHMSEDNVCIGDTFRLGSEVILQVSLPRQPCFKLNHRFQYKKASSSSQNSGRTGWYYRVIKPGHVEVGDELKLEKRINPTWSVSRVQNILYHDTGNREALLELCQLPGLAEELVRLFTSRLTKGVEDMSGRLGAIPMEWRPFKLIEKTTLTPRICKFVFAEVDKDPNQDVSLPPFPHVRLKFGPDFCYTRAYSVVSGDFGKFELGIARADNSRGGSRFLHQEAKVGDVFEVASGKSSSKLDSTQDPRATKHILIIGGIGVTAFMLTIKSLLDASASLEIHYAVRSRRDAAYLDQLPSHCTTVYAKDEGRRLNLDTIIPTRNGSDSPVRIYSCGPSSLLRDLKNRTTAMGYPSSILHLESFDGPEEGPMEPFEVQLQSTKQILPVPAKKSLLDVLKEAGLDVESSCNVGNCGTCMVDLAKGEVDHRGVALDDEQKKSFMLSCLSNFQLARDSNEDEHSLLALNANREREDETLEVVAPRVLYHLHHANALLHMRLRHLPQKIP</sequence>
<protein>
    <submittedName>
        <fullName evidence="1">Uncharacterized protein</fullName>
    </submittedName>
</protein>
<evidence type="ECO:0000313" key="2">
    <source>
        <dbReference type="Proteomes" id="UP001065298"/>
    </source>
</evidence>
<dbReference type="EMBL" id="CM046514">
    <property type="protein sequence ID" value="KAI8650847.1"/>
    <property type="molecule type" value="Genomic_DNA"/>
</dbReference>